<dbReference type="CDD" id="cd00555">
    <property type="entry name" value="Maf"/>
    <property type="match status" value="1"/>
</dbReference>
<dbReference type="SUPFAM" id="SSF52972">
    <property type="entry name" value="ITPase-like"/>
    <property type="match status" value="1"/>
</dbReference>
<evidence type="ECO:0000256" key="3">
    <source>
        <dbReference type="ARBA" id="ARBA00023080"/>
    </source>
</evidence>
<reference evidence="5 6" key="1">
    <citation type="submission" date="2020-08" db="EMBL/GenBank/DDBJ databases">
        <title>The Agave Microbiome: Exploring the role of microbial communities in plant adaptations to desert environments.</title>
        <authorList>
            <person name="Partida-Martinez L.P."/>
        </authorList>
    </citation>
    <scope>NUCLEOTIDE SEQUENCE [LARGE SCALE GENOMIC DNA]</scope>
    <source>
        <strain evidence="5 6">AS3.12</strain>
    </source>
</reference>
<dbReference type="PANTHER" id="PTHR43213:SF5">
    <property type="entry name" value="BIFUNCTIONAL DTTP_UTP PYROPHOSPHATASE_METHYLTRANSFERASE PROTEIN-RELATED"/>
    <property type="match status" value="1"/>
</dbReference>
<dbReference type="GO" id="GO:0009117">
    <property type="term" value="P:nucleotide metabolic process"/>
    <property type="evidence" value="ECO:0007669"/>
    <property type="project" value="UniProtKB-KW"/>
</dbReference>
<dbReference type="NCBIfam" id="NF002690">
    <property type="entry name" value="PRK02478.1"/>
    <property type="match status" value="1"/>
</dbReference>
<keyword evidence="6" id="KW-1185">Reference proteome</keyword>
<keyword evidence="4" id="KW-0963">Cytoplasm</keyword>
<dbReference type="GO" id="GO:0047429">
    <property type="term" value="F:nucleoside triphosphate diphosphatase activity"/>
    <property type="evidence" value="ECO:0007669"/>
    <property type="project" value="UniProtKB-EC"/>
</dbReference>
<keyword evidence="2 4" id="KW-0378">Hydrolase</keyword>
<comment type="catalytic activity">
    <reaction evidence="4">
        <text>a ribonucleoside 5'-triphosphate + H2O = a ribonucleoside 5'-phosphate + diphosphate + H(+)</text>
        <dbReference type="Rhea" id="RHEA:23996"/>
        <dbReference type="ChEBI" id="CHEBI:15377"/>
        <dbReference type="ChEBI" id="CHEBI:15378"/>
        <dbReference type="ChEBI" id="CHEBI:33019"/>
        <dbReference type="ChEBI" id="CHEBI:58043"/>
        <dbReference type="ChEBI" id="CHEBI:61557"/>
        <dbReference type="EC" id="3.6.1.9"/>
    </reaction>
</comment>
<dbReference type="Proteomes" id="UP000585437">
    <property type="component" value="Unassembled WGS sequence"/>
</dbReference>
<dbReference type="Gene3D" id="3.90.950.10">
    <property type="match status" value="1"/>
</dbReference>
<comment type="function">
    <text evidence="4">Nucleoside triphosphate pyrophosphatase. May have a dual role in cell division arrest and in preventing the incorporation of modified nucleotides into cellular nucleic acids.</text>
</comment>
<comment type="subcellular location">
    <subcellularLocation>
        <location evidence="4">Cytoplasm</location>
    </subcellularLocation>
</comment>
<evidence type="ECO:0000256" key="2">
    <source>
        <dbReference type="ARBA" id="ARBA00022801"/>
    </source>
</evidence>
<sequence length="182" mass="19988">MLMENAGLSFESRAADIDERQIEAGLVGASPDIVALTLAKAKALDVSRHYPSAIVIGSDQTMSLDHRVYHKPKSREEARESLLSLSDRTHRLNSAVALVRDGETLWEHVAHADLTVRPLSEIFVDRYLDRVGETVFGSVGAYQLEGEGIQLFSRIEGDYFTILGLPMLPLLDTLRAIGAIDG</sequence>
<dbReference type="InterPro" id="IPR003697">
    <property type="entry name" value="Maf-like"/>
</dbReference>
<evidence type="ECO:0000313" key="6">
    <source>
        <dbReference type="Proteomes" id="UP000585437"/>
    </source>
</evidence>
<comment type="cofactor">
    <cofactor evidence="1 4">
        <name>a divalent metal cation</name>
        <dbReference type="ChEBI" id="CHEBI:60240"/>
    </cofactor>
</comment>
<dbReference type="PIRSF" id="PIRSF006305">
    <property type="entry name" value="Maf"/>
    <property type="match status" value="1"/>
</dbReference>
<organism evidence="5 6">
    <name type="scientific">Rhizobium soli</name>
    <dbReference type="NCBI Taxonomy" id="424798"/>
    <lineage>
        <taxon>Bacteria</taxon>
        <taxon>Pseudomonadati</taxon>
        <taxon>Pseudomonadota</taxon>
        <taxon>Alphaproteobacteria</taxon>
        <taxon>Hyphomicrobiales</taxon>
        <taxon>Rhizobiaceae</taxon>
        <taxon>Rhizobium/Agrobacterium group</taxon>
        <taxon>Rhizobium</taxon>
    </lineage>
</organism>
<dbReference type="EC" id="3.6.1.9" evidence="4"/>
<dbReference type="EMBL" id="JACHBU010000008">
    <property type="protein sequence ID" value="MBB6510353.1"/>
    <property type="molecule type" value="Genomic_DNA"/>
</dbReference>
<keyword evidence="3 4" id="KW-0546">Nucleotide metabolism</keyword>
<dbReference type="AlphaFoldDB" id="A0A7X0JMJ5"/>
<dbReference type="Pfam" id="PF02545">
    <property type="entry name" value="Maf"/>
    <property type="match status" value="1"/>
</dbReference>
<evidence type="ECO:0000313" key="5">
    <source>
        <dbReference type="EMBL" id="MBB6510353.1"/>
    </source>
</evidence>
<dbReference type="PANTHER" id="PTHR43213">
    <property type="entry name" value="BIFUNCTIONAL DTTP/UTP PYROPHOSPHATASE/METHYLTRANSFERASE PROTEIN-RELATED"/>
    <property type="match status" value="1"/>
</dbReference>
<name>A0A7X0JMJ5_9HYPH</name>
<evidence type="ECO:0000256" key="1">
    <source>
        <dbReference type="ARBA" id="ARBA00001968"/>
    </source>
</evidence>
<comment type="caution">
    <text evidence="5">The sequence shown here is derived from an EMBL/GenBank/DDBJ whole genome shotgun (WGS) entry which is preliminary data.</text>
</comment>
<dbReference type="InterPro" id="IPR029001">
    <property type="entry name" value="ITPase-like_fam"/>
</dbReference>
<evidence type="ECO:0000256" key="4">
    <source>
        <dbReference type="HAMAP-Rule" id="MF_00528"/>
    </source>
</evidence>
<dbReference type="GO" id="GO:0005737">
    <property type="term" value="C:cytoplasm"/>
    <property type="evidence" value="ECO:0007669"/>
    <property type="project" value="UniProtKB-SubCell"/>
</dbReference>
<feature type="active site" description="Proton acceptor" evidence="4">
    <location>
        <position position="59"/>
    </location>
</feature>
<comment type="similarity">
    <text evidence="4">Belongs to the Maf family.</text>
</comment>
<accession>A0A7X0JMJ5</accession>
<comment type="catalytic activity">
    <reaction evidence="4">
        <text>a 2'-deoxyribonucleoside 5'-triphosphate + H2O = a 2'-deoxyribonucleoside 5'-phosphate + diphosphate + H(+)</text>
        <dbReference type="Rhea" id="RHEA:44644"/>
        <dbReference type="ChEBI" id="CHEBI:15377"/>
        <dbReference type="ChEBI" id="CHEBI:15378"/>
        <dbReference type="ChEBI" id="CHEBI:33019"/>
        <dbReference type="ChEBI" id="CHEBI:61560"/>
        <dbReference type="ChEBI" id="CHEBI:65317"/>
        <dbReference type="EC" id="3.6.1.9"/>
    </reaction>
</comment>
<protein>
    <recommendedName>
        <fullName evidence="4">Nucleoside triphosphate pyrophosphatase</fullName>
        <ecNumber evidence="4">3.6.1.9</ecNumber>
    </recommendedName>
    <alternativeName>
        <fullName evidence="4">Nucleotide pyrophosphatase</fullName>
        <shortName evidence="4">Nucleotide PPase</shortName>
    </alternativeName>
</protein>
<comment type="caution">
    <text evidence="4">Lacks conserved residue(s) required for the propagation of feature annotation.</text>
</comment>
<proteinExistence type="inferred from homology"/>
<gene>
    <name evidence="5" type="ORF">F4695_003742</name>
</gene>
<dbReference type="HAMAP" id="MF_00528">
    <property type="entry name" value="Maf"/>
    <property type="match status" value="1"/>
</dbReference>